<dbReference type="SMART" id="SM00421">
    <property type="entry name" value="HTH_LUXR"/>
    <property type="match status" value="1"/>
</dbReference>
<evidence type="ECO:0000313" key="4">
    <source>
        <dbReference type="EMBL" id="BAL87793.1"/>
    </source>
</evidence>
<dbReference type="InterPro" id="IPR027417">
    <property type="entry name" value="P-loop_NTPase"/>
</dbReference>
<dbReference type="STRING" id="512565.AMIS_25730"/>
<keyword evidence="5" id="KW-1185">Reference proteome</keyword>
<dbReference type="Pfam" id="PF00196">
    <property type="entry name" value="GerE"/>
    <property type="match status" value="1"/>
</dbReference>
<dbReference type="Pfam" id="PF13191">
    <property type="entry name" value="AAA_16"/>
    <property type="match status" value="1"/>
</dbReference>
<dbReference type="PANTHER" id="PTHR16305">
    <property type="entry name" value="TESTICULAR SOLUBLE ADENYLYL CYCLASE"/>
    <property type="match status" value="1"/>
</dbReference>
<protein>
    <submittedName>
        <fullName evidence="4">Putative LuxR-family transcriptional regulator</fullName>
    </submittedName>
</protein>
<name>I0H456_ACTM4</name>
<dbReference type="eggNOG" id="COG2909">
    <property type="taxonomic scope" value="Bacteria"/>
</dbReference>
<dbReference type="SUPFAM" id="SSF52540">
    <property type="entry name" value="P-loop containing nucleoside triphosphate hydrolases"/>
    <property type="match status" value="1"/>
</dbReference>
<dbReference type="PROSITE" id="PS50043">
    <property type="entry name" value="HTH_LUXR_2"/>
    <property type="match status" value="1"/>
</dbReference>
<dbReference type="CDD" id="cd06170">
    <property type="entry name" value="LuxR_C_like"/>
    <property type="match status" value="1"/>
</dbReference>
<dbReference type="EMBL" id="AP012319">
    <property type="protein sequence ID" value="BAL87793.1"/>
    <property type="molecule type" value="Genomic_DNA"/>
</dbReference>
<evidence type="ECO:0000313" key="5">
    <source>
        <dbReference type="Proteomes" id="UP000007882"/>
    </source>
</evidence>
<dbReference type="InterPro" id="IPR041664">
    <property type="entry name" value="AAA_16"/>
</dbReference>
<dbReference type="InterPro" id="IPR016032">
    <property type="entry name" value="Sig_transdc_resp-reg_C-effctor"/>
</dbReference>
<dbReference type="GO" id="GO:0005737">
    <property type="term" value="C:cytoplasm"/>
    <property type="evidence" value="ECO:0007669"/>
    <property type="project" value="TreeGrafter"/>
</dbReference>
<evidence type="ECO:0000256" key="1">
    <source>
        <dbReference type="ARBA" id="ARBA00022741"/>
    </source>
</evidence>
<dbReference type="GO" id="GO:0004016">
    <property type="term" value="F:adenylate cyclase activity"/>
    <property type="evidence" value="ECO:0007669"/>
    <property type="project" value="TreeGrafter"/>
</dbReference>
<evidence type="ECO:0000259" key="3">
    <source>
        <dbReference type="PROSITE" id="PS50043"/>
    </source>
</evidence>
<feature type="domain" description="HTH luxR-type" evidence="3">
    <location>
        <begin position="851"/>
        <end position="915"/>
    </location>
</feature>
<evidence type="ECO:0000256" key="2">
    <source>
        <dbReference type="ARBA" id="ARBA00022840"/>
    </source>
</evidence>
<dbReference type="InterPro" id="IPR000792">
    <property type="entry name" value="Tscrpt_reg_LuxR_C"/>
</dbReference>
<proteinExistence type="predicted"/>
<dbReference type="Gene3D" id="3.40.50.300">
    <property type="entry name" value="P-loop containing nucleotide triphosphate hydrolases"/>
    <property type="match status" value="1"/>
</dbReference>
<accession>I0H456</accession>
<dbReference type="PRINTS" id="PR00038">
    <property type="entry name" value="HTHLUXR"/>
</dbReference>
<dbReference type="GO" id="GO:0003677">
    <property type="term" value="F:DNA binding"/>
    <property type="evidence" value="ECO:0007669"/>
    <property type="project" value="InterPro"/>
</dbReference>
<sequence>MQATTNGGAVRGRRRELLGRRKEQRVLDELLRDVRAGRSRALVLRGEAGSGKTALLDCLAGRGSRVHILRTSGVESESEITYSGVQKLCAPLLSHLKRLPEPQRAALNIAFGLSDGAAPDLLVLGMATLGLFAEAALEKPVVCLIDDVQWLDRLSGLILAFVARRLDAESVALVFAAREQDCGDVLRGVPELTVPGLPESDAQALLNSVLVGPVDAHVRHRIVAETRGNPLALLELTRGLSPAELAFGFGGLSPAPLAGRVEEGFRRRIAALPRDTRTVLLAAAIEPVGDTVLLWRALRLLGVDPEAVMPAETDGLIEFGISVRFRHPLVRSAAWRSGTAADLRQVHQALAEVTDPVRDPDRRAWHRAHAAAGADEEVAAELVRMADRARTRGGRSAAAAFLERAAGLTGTPARRGALLLDAAAARAAAGSYAQVPDLLAMAEMAPLPDFERARAERLRAHVTFALEPGRTAGPALLAAADRLRRFDRDAARDTFLTALGAAVYAGRFGGQDLRRAAEAARDVPSGRSFPDLLLAGLVSWVLDGHAAAMPALHSALDAMGAPEDAGLIWLASPVAHEVYRMDLADRMSEQAVCFARATGALSLLPTALVLRADSLLSAGRFADTANLLAEVDAVSQATGGPVQQSARLTLAAYRGHQRSAAPLIDSKLREAAERGDGRLHTLASHAKAVLGNGLGDHQAALNAARDGASHEDLALHGRLLSELVEAAARAGDAVTAAEARDRLAERTAAAGTSWALGAQAVADALAGPPGKAEERYREAVDLFTTETAIEGFRARLLFGEWLRRANRRTEARSHLRAAHDAFTAMGAEAFAERAGRELAATGETGRQHGAGAADTMALTAQESAVARLAAAGESNPGIAAMLFLSPRTVEWHLRKVYLKLGITSRRELAASLHPG</sequence>
<dbReference type="InterPro" id="IPR036388">
    <property type="entry name" value="WH-like_DNA-bd_sf"/>
</dbReference>
<dbReference type="GO" id="GO:0006355">
    <property type="term" value="P:regulation of DNA-templated transcription"/>
    <property type="evidence" value="ECO:0007669"/>
    <property type="project" value="InterPro"/>
</dbReference>
<gene>
    <name evidence="4" type="ordered locus">AMIS_25730</name>
</gene>
<reference evidence="4 5" key="1">
    <citation type="submission" date="2012-02" db="EMBL/GenBank/DDBJ databases">
        <title>Complete genome sequence of Actinoplanes missouriensis 431 (= NBRC 102363).</title>
        <authorList>
            <person name="Ohnishi Y."/>
            <person name="Ishikawa J."/>
            <person name="Sekine M."/>
            <person name="Hosoyama A."/>
            <person name="Harada T."/>
            <person name="Narita H."/>
            <person name="Hata T."/>
            <person name="Konno Y."/>
            <person name="Tutikane K."/>
            <person name="Fujita N."/>
            <person name="Horinouchi S."/>
            <person name="Hayakawa M."/>
        </authorList>
    </citation>
    <scope>NUCLEOTIDE SEQUENCE [LARGE SCALE GENOMIC DNA]</scope>
    <source>
        <strain evidence="5">ATCC 14538 / DSM 43046 / CBS 188.64 / JCM 3121 / NBRC 102363 / NCIMB 12654 / NRRL B-3342 / UNCC 431</strain>
    </source>
</reference>
<dbReference type="GO" id="GO:0005524">
    <property type="term" value="F:ATP binding"/>
    <property type="evidence" value="ECO:0007669"/>
    <property type="project" value="UniProtKB-KW"/>
</dbReference>
<dbReference type="KEGG" id="ams:AMIS_25730"/>
<keyword evidence="1" id="KW-0547">Nucleotide-binding</keyword>
<keyword evidence="2" id="KW-0067">ATP-binding</keyword>
<dbReference type="Proteomes" id="UP000007882">
    <property type="component" value="Chromosome"/>
</dbReference>
<dbReference type="HOGENOM" id="CLU_006850_4_1_11"/>
<dbReference type="Gene3D" id="1.10.10.10">
    <property type="entry name" value="Winged helix-like DNA-binding domain superfamily/Winged helix DNA-binding domain"/>
    <property type="match status" value="1"/>
</dbReference>
<dbReference type="AlphaFoldDB" id="I0H456"/>
<dbReference type="RefSeq" id="WP_014442688.1">
    <property type="nucleotide sequence ID" value="NC_017093.1"/>
</dbReference>
<dbReference type="PATRIC" id="fig|512565.3.peg.2573"/>
<dbReference type="SUPFAM" id="SSF46894">
    <property type="entry name" value="C-terminal effector domain of the bipartite response regulators"/>
    <property type="match status" value="1"/>
</dbReference>
<dbReference type="PANTHER" id="PTHR16305:SF35">
    <property type="entry name" value="TRANSCRIPTIONAL ACTIVATOR DOMAIN"/>
    <property type="match status" value="1"/>
</dbReference>
<organism evidence="4 5">
    <name type="scientific">Actinoplanes missouriensis (strain ATCC 14538 / DSM 43046 / CBS 188.64 / JCM 3121 / NBRC 102363 / NCIMB 12654 / NRRL B-3342 / UNCC 431)</name>
    <dbReference type="NCBI Taxonomy" id="512565"/>
    <lineage>
        <taxon>Bacteria</taxon>
        <taxon>Bacillati</taxon>
        <taxon>Actinomycetota</taxon>
        <taxon>Actinomycetes</taxon>
        <taxon>Micromonosporales</taxon>
        <taxon>Micromonosporaceae</taxon>
        <taxon>Actinoplanes</taxon>
    </lineage>
</organism>